<organism evidence="1 2">
    <name type="scientific">Marinibacterium profundimaris</name>
    <dbReference type="NCBI Taxonomy" id="1679460"/>
    <lineage>
        <taxon>Bacteria</taxon>
        <taxon>Pseudomonadati</taxon>
        <taxon>Pseudomonadota</taxon>
        <taxon>Alphaproteobacteria</taxon>
        <taxon>Rhodobacterales</taxon>
        <taxon>Paracoccaceae</taxon>
        <taxon>Marinibacterium</taxon>
    </lineage>
</organism>
<comment type="caution">
    <text evidence="1">The sequence shown here is derived from an EMBL/GenBank/DDBJ whole genome shotgun (WGS) entry which is preliminary data.</text>
</comment>
<name>A0A225NWS8_9RHOB</name>
<protein>
    <submittedName>
        <fullName evidence="1">50S ribosomal protein L34</fullName>
    </submittedName>
</protein>
<dbReference type="InterPro" id="IPR003772">
    <property type="entry name" value="YceD"/>
</dbReference>
<dbReference type="RefSeq" id="WP_088648458.1">
    <property type="nucleotide sequence ID" value="NZ_AQQR01000001.1"/>
</dbReference>
<dbReference type="Pfam" id="PF02620">
    <property type="entry name" value="YceD"/>
    <property type="match status" value="1"/>
</dbReference>
<reference evidence="1 2" key="1">
    <citation type="submission" date="2013-04" db="EMBL/GenBank/DDBJ databases">
        <title>Oceanicola sp. 22II1-22F33 Genome Sequencing.</title>
        <authorList>
            <person name="Lai Q."/>
            <person name="Li G."/>
            <person name="Shao Z."/>
        </authorList>
    </citation>
    <scope>NUCLEOTIDE SEQUENCE [LARGE SCALE GENOMIC DNA]</scope>
    <source>
        <strain evidence="1 2">22II1-22F33</strain>
    </source>
</reference>
<accession>A0A225NWS8</accession>
<evidence type="ECO:0000313" key="2">
    <source>
        <dbReference type="Proteomes" id="UP000215377"/>
    </source>
</evidence>
<dbReference type="AlphaFoldDB" id="A0A225NWS8"/>
<proteinExistence type="predicted"/>
<keyword evidence="2" id="KW-1185">Reference proteome</keyword>
<gene>
    <name evidence="1" type="ORF">ATO3_03855</name>
</gene>
<keyword evidence="1" id="KW-0689">Ribosomal protein</keyword>
<keyword evidence="1" id="KW-0687">Ribonucleoprotein</keyword>
<dbReference type="GO" id="GO:0005840">
    <property type="term" value="C:ribosome"/>
    <property type="evidence" value="ECO:0007669"/>
    <property type="project" value="UniProtKB-KW"/>
</dbReference>
<evidence type="ECO:0000313" key="1">
    <source>
        <dbReference type="EMBL" id="OWU77797.1"/>
    </source>
</evidence>
<dbReference type="Proteomes" id="UP000215377">
    <property type="component" value="Unassembled WGS sequence"/>
</dbReference>
<dbReference type="OrthoDB" id="8443793at2"/>
<dbReference type="EMBL" id="AQQR01000001">
    <property type="protein sequence ID" value="OWU77797.1"/>
    <property type="molecule type" value="Genomic_DNA"/>
</dbReference>
<sequence>MTEDTPKGGKLRVADLSQSAATGFALHPDAAQMKQIATELELDGLRKMRFTGEVTADGTRDWLLTGKIGATVVQPCVVTLKPVTTRIEADVRRLYVPDFTEPQGEEVEMPEDDEMEPLGREIDLNAVMIEALSLALPVYPRADEAKLDETNFTEPGKQAMTDDDAKPFAALAALKAQQRDDD</sequence>